<evidence type="ECO:0000313" key="12">
    <source>
        <dbReference type="Proteomes" id="UP000887566"/>
    </source>
</evidence>
<evidence type="ECO:0000256" key="3">
    <source>
        <dbReference type="ARBA" id="ARBA00005043"/>
    </source>
</evidence>
<dbReference type="PROSITE" id="PS51257">
    <property type="entry name" value="PROKAR_LIPOPROTEIN"/>
    <property type="match status" value="1"/>
</dbReference>
<dbReference type="GO" id="GO:0033588">
    <property type="term" value="C:elongator holoenzyme complex"/>
    <property type="evidence" value="ECO:0007669"/>
    <property type="project" value="InterPro"/>
</dbReference>
<evidence type="ECO:0000256" key="4">
    <source>
        <dbReference type="ARBA" id="ARBA00005881"/>
    </source>
</evidence>
<feature type="repeat" description="WD" evidence="11">
    <location>
        <begin position="616"/>
        <end position="647"/>
    </location>
</feature>
<comment type="pathway">
    <text evidence="3">tRNA modification; 5-methoxycarbonylmethyl-2-thiouridine-tRNA biosynthesis.</text>
</comment>
<evidence type="ECO:0000256" key="9">
    <source>
        <dbReference type="ARBA" id="ARBA00022737"/>
    </source>
</evidence>
<sequence>MVSERAPSATPTLIACGCTKSPHTLSWSNSLNTIAFGSANNVCVLQPESTSSPAAIVSTTAAHSKPVTCVKFARNTSAPLLGRTGDVLVSSSADGTAAAWQVCSSRLKSIRAARPFHKGSATFCCAAMSVVDGSNRVVAATMGADSLLVIWRFVADQNPDSDLIQTINMGTAFALCADFCFVQSVQRLLLCVGTSNSTIELFVEDADRTSIVKALTLTGHTDWVRAVSFKRPVLESDDWLLASAGQDNVIRLWRLSEIGTADSPPSTIADLPLDRDIRLKSKMIAISNSDKSISVTMEAVLNGHDNWVYSVDWEPTGTMRLLTASMDKCLVVWEPDADSGVWLESVRVGDVGGQAVGYFGGAFDATGDRIVGHSYFGGLHSWTRQKTDIGEEWLPQPTVGGHFAAVTDGAWDPTGTYFLSCSADQTTRIFSPYKSSRGLGYVELGRPQVHGHDLNCIASVSSNCFVSGAEEKIFRAFNAPRTFASSLAAISGINVDTIFADWSTWAEGASLPSLGLSNKALGENEARPKIAGDLESAGIQPDVRPTHLLVPPTEDHLMQNTLWPEVHKLYGHGYEVFAVAANHAGSVIATACKASKTEHATVMFWDTREWQRRAEVEAHSLTVTQLAFSPDDSVLLSVSRDRTWALYMQGCDDNLKWTKVAQSDKRTGIHTRIIWSCAWSPDSRYFATASRDKKLIFWRTDRQNATVTVTAIGAPYVGAESITAVDFAPSMVDSNYIVACGLENGRIEVISWNESLGARVLVQLDQCAAHSATIRRLRFRPIKGCWPADMAKQDDDIFELASVSDDHCVKVHRICLA</sequence>
<dbReference type="SMART" id="SM00320">
    <property type="entry name" value="WD40"/>
    <property type="match status" value="9"/>
</dbReference>
<dbReference type="InterPro" id="IPR037289">
    <property type="entry name" value="Elp2"/>
</dbReference>
<dbReference type="GO" id="GO:0005634">
    <property type="term" value="C:nucleus"/>
    <property type="evidence" value="ECO:0007669"/>
    <property type="project" value="UniProtKB-SubCell"/>
</dbReference>
<feature type="repeat" description="WD" evidence="11">
    <location>
        <begin position="301"/>
        <end position="334"/>
    </location>
</feature>
<feature type="repeat" description="WD" evidence="11">
    <location>
        <begin position="399"/>
        <end position="431"/>
    </location>
</feature>
<evidence type="ECO:0000256" key="10">
    <source>
        <dbReference type="ARBA" id="ARBA00023242"/>
    </source>
</evidence>
<comment type="subcellular location">
    <subcellularLocation>
        <location evidence="2">Cytoplasm</location>
    </subcellularLocation>
    <subcellularLocation>
        <location evidence="1">Nucleus</location>
    </subcellularLocation>
</comment>
<comment type="similarity">
    <text evidence="4">Belongs to the WD repeat ELP2 family.</text>
</comment>
<dbReference type="GO" id="GO:0005737">
    <property type="term" value="C:cytoplasm"/>
    <property type="evidence" value="ECO:0007669"/>
    <property type="project" value="UniProtKB-SubCell"/>
</dbReference>
<dbReference type="Pfam" id="PF00400">
    <property type="entry name" value="WD40"/>
    <property type="match status" value="6"/>
</dbReference>
<evidence type="ECO:0000256" key="2">
    <source>
        <dbReference type="ARBA" id="ARBA00004496"/>
    </source>
</evidence>
<keyword evidence="8" id="KW-0819">tRNA processing</keyword>
<evidence type="ECO:0000256" key="5">
    <source>
        <dbReference type="ARBA" id="ARBA00020267"/>
    </source>
</evidence>
<dbReference type="AlphaFoldDB" id="A0A914VYB1"/>
<dbReference type="WBParaSite" id="PSAMB.scaffold275size59647.g4162.t1">
    <property type="protein sequence ID" value="PSAMB.scaffold275size59647.g4162.t1"/>
    <property type="gene ID" value="PSAMB.scaffold275size59647.g4162"/>
</dbReference>
<evidence type="ECO:0000256" key="6">
    <source>
        <dbReference type="ARBA" id="ARBA00022490"/>
    </source>
</evidence>
<evidence type="ECO:0000313" key="13">
    <source>
        <dbReference type="WBParaSite" id="PSAMB.scaffold275size59647.g4162.t1"/>
    </source>
</evidence>
<keyword evidence="6" id="KW-0963">Cytoplasm</keyword>
<dbReference type="FunFam" id="2.130.10.10:FF:000400">
    <property type="entry name" value="Elongator acetyltransferase complex subunit 2"/>
    <property type="match status" value="1"/>
</dbReference>
<dbReference type="Gene3D" id="2.130.10.10">
    <property type="entry name" value="YVTN repeat-like/Quinoprotein amine dehydrogenase"/>
    <property type="match status" value="6"/>
</dbReference>
<evidence type="ECO:0000256" key="11">
    <source>
        <dbReference type="PROSITE-ProRule" id="PRU00221"/>
    </source>
</evidence>
<keyword evidence="10" id="KW-0539">Nucleus</keyword>
<feature type="repeat" description="WD" evidence="11">
    <location>
        <begin position="667"/>
        <end position="708"/>
    </location>
</feature>
<dbReference type="PANTHER" id="PTHR44111:SF1">
    <property type="entry name" value="ELONGATOR COMPLEX PROTEIN 2"/>
    <property type="match status" value="1"/>
</dbReference>
<keyword evidence="7 11" id="KW-0853">WD repeat</keyword>
<organism evidence="12 13">
    <name type="scientific">Plectus sambesii</name>
    <dbReference type="NCBI Taxonomy" id="2011161"/>
    <lineage>
        <taxon>Eukaryota</taxon>
        <taxon>Metazoa</taxon>
        <taxon>Ecdysozoa</taxon>
        <taxon>Nematoda</taxon>
        <taxon>Chromadorea</taxon>
        <taxon>Plectida</taxon>
        <taxon>Plectina</taxon>
        <taxon>Plectoidea</taxon>
        <taxon>Plectidae</taxon>
        <taxon>Plectus</taxon>
    </lineage>
</organism>
<dbReference type="SUPFAM" id="SSF50978">
    <property type="entry name" value="WD40 repeat-like"/>
    <property type="match status" value="3"/>
</dbReference>
<name>A0A914VYB1_9BILA</name>
<evidence type="ECO:0000256" key="1">
    <source>
        <dbReference type="ARBA" id="ARBA00004123"/>
    </source>
</evidence>
<dbReference type="InterPro" id="IPR015943">
    <property type="entry name" value="WD40/YVTN_repeat-like_dom_sf"/>
</dbReference>
<feature type="repeat" description="WD" evidence="11">
    <location>
        <begin position="217"/>
        <end position="263"/>
    </location>
</feature>
<proteinExistence type="inferred from homology"/>
<evidence type="ECO:0000256" key="8">
    <source>
        <dbReference type="ARBA" id="ARBA00022694"/>
    </source>
</evidence>
<dbReference type="GO" id="GO:0002098">
    <property type="term" value="P:tRNA wobble uridine modification"/>
    <property type="evidence" value="ECO:0007669"/>
    <property type="project" value="InterPro"/>
</dbReference>
<dbReference type="PANTHER" id="PTHR44111">
    <property type="entry name" value="ELONGATOR COMPLEX PROTEIN 2"/>
    <property type="match status" value="1"/>
</dbReference>
<dbReference type="InterPro" id="IPR001680">
    <property type="entry name" value="WD40_rpt"/>
</dbReference>
<dbReference type="PROSITE" id="PS50082">
    <property type="entry name" value="WD_REPEATS_2"/>
    <property type="match status" value="5"/>
</dbReference>
<dbReference type="PROSITE" id="PS50294">
    <property type="entry name" value="WD_REPEATS_REGION"/>
    <property type="match status" value="1"/>
</dbReference>
<keyword evidence="9" id="KW-0677">Repeat</keyword>
<reference evidence="13" key="1">
    <citation type="submission" date="2022-11" db="UniProtKB">
        <authorList>
            <consortium name="WormBaseParasite"/>
        </authorList>
    </citation>
    <scope>IDENTIFICATION</scope>
</reference>
<protein>
    <recommendedName>
        <fullName evidence="5">Elongator complex protein 2</fullName>
    </recommendedName>
</protein>
<dbReference type="InterPro" id="IPR036322">
    <property type="entry name" value="WD40_repeat_dom_sf"/>
</dbReference>
<accession>A0A914VYB1</accession>
<dbReference type="Proteomes" id="UP000887566">
    <property type="component" value="Unplaced"/>
</dbReference>
<evidence type="ECO:0000256" key="7">
    <source>
        <dbReference type="ARBA" id="ARBA00022574"/>
    </source>
</evidence>
<keyword evidence="12" id="KW-1185">Reference proteome</keyword>